<evidence type="ECO:0000256" key="5">
    <source>
        <dbReference type="ARBA" id="ARBA00023277"/>
    </source>
</evidence>
<evidence type="ECO:0000256" key="3">
    <source>
        <dbReference type="ARBA" id="ARBA00011233"/>
    </source>
</evidence>
<dbReference type="PROSITE" id="PS00160">
    <property type="entry name" value="ALDOLASE_KDPG_KHG_2"/>
    <property type="match status" value="1"/>
</dbReference>
<evidence type="ECO:0000313" key="6">
    <source>
        <dbReference type="EMBL" id="TQL47251.1"/>
    </source>
</evidence>
<dbReference type="Gene3D" id="3.20.20.70">
    <property type="entry name" value="Aldolase class I"/>
    <property type="match status" value="1"/>
</dbReference>
<dbReference type="InterPro" id="IPR000887">
    <property type="entry name" value="Aldlse_KDPG_KHG"/>
</dbReference>
<dbReference type="SUPFAM" id="SSF51569">
    <property type="entry name" value="Aldolase"/>
    <property type="match status" value="1"/>
</dbReference>
<dbReference type="PANTHER" id="PTHR30246:SF1">
    <property type="entry name" value="2-DEHYDRO-3-DEOXY-6-PHOSPHOGALACTONATE ALDOLASE-RELATED"/>
    <property type="match status" value="1"/>
</dbReference>
<dbReference type="Pfam" id="PF01081">
    <property type="entry name" value="Aldolase"/>
    <property type="match status" value="1"/>
</dbReference>
<dbReference type="PANTHER" id="PTHR30246">
    <property type="entry name" value="2-KETO-3-DEOXY-6-PHOSPHOGLUCONATE ALDOLASE"/>
    <property type="match status" value="1"/>
</dbReference>
<keyword evidence="4" id="KW-0456">Lyase</keyword>
<dbReference type="GO" id="GO:0016829">
    <property type="term" value="F:lyase activity"/>
    <property type="evidence" value="ECO:0007669"/>
    <property type="project" value="UniProtKB-KW"/>
</dbReference>
<evidence type="ECO:0000256" key="2">
    <source>
        <dbReference type="ARBA" id="ARBA00006906"/>
    </source>
</evidence>
<dbReference type="InterPro" id="IPR031338">
    <property type="entry name" value="KDPG/KHG_AS_2"/>
</dbReference>
<name>A0A542YGS9_9MICO</name>
<dbReference type="NCBIfam" id="TIGR01182">
    <property type="entry name" value="eda"/>
    <property type="match status" value="1"/>
</dbReference>
<gene>
    <name evidence="6" type="ORF">FB562_0305</name>
</gene>
<evidence type="ECO:0000313" key="7">
    <source>
        <dbReference type="Proteomes" id="UP000317998"/>
    </source>
</evidence>
<dbReference type="InterPro" id="IPR013785">
    <property type="entry name" value="Aldolase_TIM"/>
</dbReference>
<evidence type="ECO:0000256" key="1">
    <source>
        <dbReference type="ARBA" id="ARBA00004761"/>
    </source>
</evidence>
<sequence length="211" mass="21027">MGMGDSSGDFIGGLRAARLLAIIRGSNADDAVATGLALIDEGVRYIEVSLTTPDALRVISALAADGRAHIGAGTVLTEGDVTESVAAGASFLLTPALAESVPFAVARGVPIIAGVFTPSEALAAMRQGATAVKLFPAAQGGPGYLKALREPFPQIPFLPVGGVDAAAAEQYLAVGAFAVGVGGPLIGDAASGGDLDALRARARDFVSRIAS</sequence>
<organism evidence="6 7">
    <name type="scientific">Homoserinimonas aerilata</name>
    <dbReference type="NCBI Taxonomy" id="1162970"/>
    <lineage>
        <taxon>Bacteria</taxon>
        <taxon>Bacillati</taxon>
        <taxon>Actinomycetota</taxon>
        <taxon>Actinomycetes</taxon>
        <taxon>Micrococcales</taxon>
        <taxon>Microbacteriaceae</taxon>
        <taxon>Homoserinimonas</taxon>
    </lineage>
</organism>
<keyword evidence="7" id="KW-1185">Reference proteome</keyword>
<keyword evidence="5" id="KW-0119">Carbohydrate metabolism</keyword>
<accession>A0A542YGS9</accession>
<proteinExistence type="inferred from homology"/>
<dbReference type="AlphaFoldDB" id="A0A542YGS9"/>
<evidence type="ECO:0000256" key="4">
    <source>
        <dbReference type="ARBA" id="ARBA00023239"/>
    </source>
</evidence>
<dbReference type="Proteomes" id="UP000317998">
    <property type="component" value="Unassembled WGS sequence"/>
</dbReference>
<dbReference type="EMBL" id="VFOM01000001">
    <property type="protein sequence ID" value="TQL47251.1"/>
    <property type="molecule type" value="Genomic_DNA"/>
</dbReference>
<protein>
    <submittedName>
        <fullName evidence="6">2-keto-3-deoxy-phosphogluconate aldolase</fullName>
    </submittedName>
</protein>
<comment type="pathway">
    <text evidence="1">Carbohydrate acid metabolism.</text>
</comment>
<reference evidence="6 7" key="1">
    <citation type="submission" date="2019-06" db="EMBL/GenBank/DDBJ databases">
        <title>Sequencing the genomes of 1000 actinobacteria strains.</title>
        <authorList>
            <person name="Klenk H.-P."/>
        </authorList>
    </citation>
    <scope>NUCLEOTIDE SEQUENCE [LARGE SCALE GENOMIC DNA]</scope>
    <source>
        <strain evidence="6 7">DSM 26477</strain>
    </source>
</reference>
<comment type="similarity">
    <text evidence="2">Belongs to the KHG/KDPG aldolase family.</text>
</comment>
<comment type="subunit">
    <text evidence="3">Homotrimer.</text>
</comment>
<dbReference type="CDD" id="cd00452">
    <property type="entry name" value="KDPG_aldolase"/>
    <property type="match status" value="1"/>
</dbReference>
<comment type="caution">
    <text evidence="6">The sequence shown here is derived from an EMBL/GenBank/DDBJ whole genome shotgun (WGS) entry which is preliminary data.</text>
</comment>